<dbReference type="Proteomes" id="UP000074247">
    <property type="component" value="Unassembled WGS sequence"/>
</dbReference>
<dbReference type="VEuPathDB" id="ToxoDB:TGARI_359610"/>
<reference evidence="1 2" key="1">
    <citation type="journal article" date="2016" name="Nat. Commun.">
        <title>Local admixture of amplified and diversified secreted pathogenesis determinants shapes mosaic Toxoplasma gondii genomes.</title>
        <authorList>
            <person name="Lorenzi H."/>
            <person name="Khan A."/>
            <person name="Behnke M.S."/>
            <person name="Namasivayam S."/>
            <person name="Swapna L.S."/>
            <person name="Hadjithomas M."/>
            <person name="Karamycheva S."/>
            <person name="Pinney D."/>
            <person name="Brunk B.P."/>
            <person name="Ajioka J.W."/>
            <person name="Ajzenberg D."/>
            <person name="Boothroyd J.C."/>
            <person name="Boyle J.P."/>
            <person name="Darde M.L."/>
            <person name="Diaz-Miranda M.A."/>
            <person name="Dubey J.P."/>
            <person name="Fritz H.M."/>
            <person name="Gennari S.M."/>
            <person name="Gregory B.D."/>
            <person name="Kim K."/>
            <person name="Saeij J.P."/>
            <person name="Su C."/>
            <person name="White M.W."/>
            <person name="Zhu X.Q."/>
            <person name="Howe D.K."/>
            <person name="Rosenthal B.M."/>
            <person name="Grigg M.E."/>
            <person name="Parkinson J."/>
            <person name="Liu L."/>
            <person name="Kissinger J.C."/>
            <person name="Roos D.S."/>
            <person name="Sibley L.D."/>
        </authorList>
    </citation>
    <scope>NUCLEOTIDE SEQUENCE [LARGE SCALE GENOMIC DNA]</scope>
    <source>
        <strain evidence="1 2">ARI</strain>
    </source>
</reference>
<comment type="caution">
    <text evidence="1">The sequence shown here is derived from an EMBL/GenBank/DDBJ whole genome shotgun (WGS) entry which is preliminary data.</text>
</comment>
<proteinExistence type="predicted"/>
<evidence type="ECO:0000313" key="2">
    <source>
        <dbReference type="Proteomes" id="UP000074247"/>
    </source>
</evidence>
<evidence type="ECO:0000313" key="1">
    <source>
        <dbReference type="EMBL" id="KYF42874.1"/>
    </source>
</evidence>
<organism evidence="1 2">
    <name type="scientific">Toxoplasma gondii ARI</name>
    <dbReference type="NCBI Taxonomy" id="1074872"/>
    <lineage>
        <taxon>Eukaryota</taxon>
        <taxon>Sar</taxon>
        <taxon>Alveolata</taxon>
        <taxon>Apicomplexa</taxon>
        <taxon>Conoidasida</taxon>
        <taxon>Coccidia</taxon>
        <taxon>Eucoccidiorida</taxon>
        <taxon>Eimeriorina</taxon>
        <taxon>Sarcocystidae</taxon>
        <taxon>Toxoplasma</taxon>
    </lineage>
</organism>
<gene>
    <name evidence="1" type="ORF">TGARI_359610</name>
</gene>
<accession>A0A139XVS3</accession>
<dbReference type="AlphaFoldDB" id="A0A139XVS3"/>
<protein>
    <submittedName>
        <fullName evidence="1">Uncharacterized protein</fullName>
    </submittedName>
</protein>
<dbReference type="EMBL" id="AGQS02004823">
    <property type="protein sequence ID" value="KYF42874.1"/>
    <property type="molecule type" value="Genomic_DNA"/>
</dbReference>
<name>A0A139XVS3_TOXGO</name>
<sequence length="64" mass="7218">MHRCARTEGKNCRTDLPGILGRRIPPTHRVRDLEEKGGTRGTYSFLLSRSAVHGSTYARLCPHQ</sequence>
<feature type="non-terminal residue" evidence="1">
    <location>
        <position position="64"/>
    </location>
</feature>